<feature type="compositionally biased region" description="Pro residues" evidence="1">
    <location>
        <begin position="1"/>
        <end position="11"/>
    </location>
</feature>
<dbReference type="InterPro" id="IPR036378">
    <property type="entry name" value="FAS1_dom_sf"/>
</dbReference>
<evidence type="ECO:0000313" key="4">
    <source>
        <dbReference type="Proteomes" id="UP000621500"/>
    </source>
</evidence>
<reference evidence="3 4" key="1">
    <citation type="submission" date="2021-01" db="EMBL/GenBank/DDBJ databases">
        <title>Whole genome shotgun sequence of Plantactinospora mayteni NBRC 109088.</title>
        <authorList>
            <person name="Komaki H."/>
            <person name="Tamura T."/>
        </authorList>
    </citation>
    <scope>NUCLEOTIDE SEQUENCE [LARGE SCALE GENOMIC DNA]</scope>
    <source>
        <strain evidence="3 4">NBRC 109088</strain>
    </source>
</reference>
<dbReference type="PANTHER" id="PTHR10900">
    <property type="entry name" value="PERIOSTIN-RELATED"/>
    <property type="match status" value="1"/>
</dbReference>
<comment type="caution">
    <text evidence="3">The sequence shown here is derived from an EMBL/GenBank/DDBJ whole genome shotgun (WGS) entry which is preliminary data.</text>
</comment>
<dbReference type="InterPro" id="IPR000782">
    <property type="entry name" value="FAS1_domain"/>
</dbReference>
<keyword evidence="4" id="KW-1185">Reference proteome</keyword>
<proteinExistence type="predicted"/>
<evidence type="ECO:0000313" key="3">
    <source>
        <dbReference type="EMBL" id="GIG95376.1"/>
    </source>
</evidence>
<feature type="domain" description="FAS1" evidence="2">
    <location>
        <begin position="99"/>
        <end position="232"/>
    </location>
</feature>
<organism evidence="3 4">
    <name type="scientific">Plantactinospora mayteni</name>
    <dbReference type="NCBI Taxonomy" id="566021"/>
    <lineage>
        <taxon>Bacteria</taxon>
        <taxon>Bacillati</taxon>
        <taxon>Actinomycetota</taxon>
        <taxon>Actinomycetes</taxon>
        <taxon>Micromonosporales</taxon>
        <taxon>Micromonosporaceae</taxon>
        <taxon>Plantactinospora</taxon>
    </lineage>
</organism>
<feature type="compositionally biased region" description="Basic residues" evidence="1">
    <location>
        <begin position="17"/>
        <end position="28"/>
    </location>
</feature>
<accession>A0ABQ4EKU7</accession>
<evidence type="ECO:0000259" key="2">
    <source>
        <dbReference type="PROSITE" id="PS50213"/>
    </source>
</evidence>
<dbReference type="RefSeq" id="WP_203856988.1">
    <property type="nucleotide sequence ID" value="NZ_BAAAZQ010000032.1"/>
</dbReference>
<feature type="region of interest" description="Disordered" evidence="1">
    <location>
        <begin position="1"/>
        <end position="31"/>
    </location>
</feature>
<protein>
    <recommendedName>
        <fullName evidence="2">FAS1 domain-containing protein</fullName>
    </recommendedName>
</protein>
<dbReference type="EMBL" id="BONX01000010">
    <property type="protein sequence ID" value="GIG95376.1"/>
    <property type="molecule type" value="Genomic_DNA"/>
</dbReference>
<gene>
    <name evidence="3" type="ORF">Pma05_19490</name>
</gene>
<dbReference type="PROSITE" id="PS50213">
    <property type="entry name" value="FAS1"/>
    <property type="match status" value="1"/>
</dbReference>
<sequence>MSEPSVPPYPADDPAGRRRLRHRLRGRPVRPAGRTRIGRTRFRAALVLAATALLAGTVAGCTDDGPDGSDAAAGSGVTGPLCEALPSGTDPGNPASLADQPGDVALQWIPVLTRFEAVVRAADLSAELRAPGGVTILAPTDDAFAKKFSEENLDDLMIHRKDELRDLVRAHLVAGAHPLADLVADGTLRTLDGSTVPVSEAGPMARIGEQVQSVCADYRVAGGRIHIVNGVLGKLPTTYDPNADSGH</sequence>
<name>A0ABQ4EKU7_9ACTN</name>
<dbReference type="Proteomes" id="UP000621500">
    <property type="component" value="Unassembled WGS sequence"/>
</dbReference>
<dbReference type="Pfam" id="PF02469">
    <property type="entry name" value="Fasciclin"/>
    <property type="match status" value="1"/>
</dbReference>
<dbReference type="Gene3D" id="2.30.180.10">
    <property type="entry name" value="FAS1 domain"/>
    <property type="match status" value="1"/>
</dbReference>
<dbReference type="InterPro" id="IPR050904">
    <property type="entry name" value="Adhesion/Biosynth-related"/>
</dbReference>
<dbReference type="PANTHER" id="PTHR10900:SF77">
    <property type="entry name" value="FI19380P1"/>
    <property type="match status" value="1"/>
</dbReference>
<dbReference type="SMART" id="SM00554">
    <property type="entry name" value="FAS1"/>
    <property type="match status" value="1"/>
</dbReference>
<evidence type="ECO:0000256" key="1">
    <source>
        <dbReference type="SAM" id="MobiDB-lite"/>
    </source>
</evidence>
<dbReference type="SUPFAM" id="SSF82153">
    <property type="entry name" value="FAS1 domain"/>
    <property type="match status" value="1"/>
</dbReference>